<dbReference type="GeneID" id="17322779"/>
<evidence type="ECO:0000313" key="1">
    <source>
        <dbReference type="EMBL" id="CDF35245.1"/>
    </source>
</evidence>
<keyword evidence="2" id="KW-1185">Reference proteome</keyword>
<gene>
    <name evidence="1" type="ORF">CHC_T00003477001</name>
</gene>
<dbReference type="RefSeq" id="XP_005715064.1">
    <property type="nucleotide sequence ID" value="XM_005715007.1"/>
</dbReference>
<dbReference type="AlphaFoldDB" id="R7QCQ8"/>
<organism evidence="1 2">
    <name type="scientific">Chondrus crispus</name>
    <name type="common">Carrageen Irish moss</name>
    <name type="synonym">Polymorpha crispa</name>
    <dbReference type="NCBI Taxonomy" id="2769"/>
    <lineage>
        <taxon>Eukaryota</taxon>
        <taxon>Rhodophyta</taxon>
        <taxon>Florideophyceae</taxon>
        <taxon>Rhodymeniophycidae</taxon>
        <taxon>Gigartinales</taxon>
        <taxon>Gigartinaceae</taxon>
        <taxon>Chondrus</taxon>
    </lineage>
</organism>
<reference evidence="2" key="1">
    <citation type="journal article" date="2013" name="Proc. Natl. Acad. Sci. U.S.A.">
        <title>Genome structure and metabolic features in the red seaweed Chondrus crispus shed light on evolution of the Archaeplastida.</title>
        <authorList>
            <person name="Collen J."/>
            <person name="Porcel B."/>
            <person name="Carre W."/>
            <person name="Ball S.G."/>
            <person name="Chaparro C."/>
            <person name="Tonon T."/>
            <person name="Barbeyron T."/>
            <person name="Michel G."/>
            <person name="Noel B."/>
            <person name="Valentin K."/>
            <person name="Elias M."/>
            <person name="Artiguenave F."/>
            <person name="Arun A."/>
            <person name="Aury J.M."/>
            <person name="Barbosa-Neto J.F."/>
            <person name="Bothwell J.H."/>
            <person name="Bouget F.Y."/>
            <person name="Brillet L."/>
            <person name="Cabello-Hurtado F."/>
            <person name="Capella-Gutierrez S."/>
            <person name="Charrier B."/>
            <person name="Cladiere L."/>
            <person name="Cock J.M."/>
            <person name="Coelho S.M."/>
            <person name="Colleoni C."/>
            <person name="Czjzek M."/>
            <person name="Da Silva C."/>
            <person name="Delage L."/>
            <person name="Denoeud F."/>
            <person name="Deschamps P."/>
            <person name="Dittami S.M."/>
            <person name="Gabaldon T."/>
            <person name="Gachon C.M."/>
            <person name="Groisillier A."/>
            <person name="Herve C."/>
            <person name="Jabbari K."/>
            <person name="Katinka M."/>
            <person name="Kloareg B."/>
            <person name="Kowalczyk N."/>
            <person name="Labadie K."/>
            <person name="Leblanc C."/>
            <person name="Lopez P.J."/>
            <person name="McLachlan D.H."/>
            <person name="Meslet-Cladiere L."/>
            <person name="Moustafa A."/>
            <person name="Nehr Z."/>
            <person name="Nyvall Collen P."/>
            <person name="Panaud O."/>
            <person name="Partensky F."/>
            <person name="Poulain J."/>
            <person name="Rensing S.A."/>
            <person name="Rousvoal S."/>
            <person name="Samson G."/>
            <person name="Symeonidi A."/>
            <person name="Weissenbach J."/>
            <person name="Zambounis A."/>
            <person name="Wincker P."/>
            <person name="Boyen C."/>
        </authorList>
    </citation>
    <scope>NUCLEOTIDE SEQUENCE [LARGE SCALE GENOMIC DNA]</scope>
    <source>
        <strain evidence="2">cv. Stackhouse</strain>
    </source>
</reference>
<accession>R7QCQ8</accession>
<proteinExistence type="predicted"/>
<name>R7QCQ8_CHOCR</name>
<protein>
    <submittedName>
        <fullName evidence="1">Uncharacterized protein</fullName>
    </submittedName>
</protein>
<dbReference type="Proteomes" id="UP000012073">
    <property type="component" value="Unassembled WGS sequence"/>
</dbReference>
<dbReference type="KEGG" id="ccp:CHC_T00003477001"/>
<dbReference type="Gramene" id="CDF35245">
    <property type="protein sequence ID" value="CDF35245"/>
    <property type="gene ID" value="CHC_T00003477001"/>
</dbReference>
<evidence type="ECO:0000313" key="2">
    <source>
        <dbReference type="Proteomes" id="UP000012073"/>
    </source>
</evidence>
<dbReference type="EMBL" id="HG001725">
    <property type="protein sequence ID" value="CDF35245.1"/>
    <property type="molecule type" value="Genomic_DNA"/>
</dbReference>
<sequence length="133" mass="14527">MNCPVLVLRDRLYRTLSGIASEPTLIGDAITRGIKPKSVDHAQSIKLMLCLKLLAILVLNVKYARAVETVSRVGEIGRKSPEDVELETLWSFHSVQEKDSGKAGVCFAAVSGKREGLLPGSVSVLCHGRRWDV</sequence>